<accession>A0A2Z2P3X6</accession>
<dbReference type="EMBL" id="CP018632">
    <property type="protein sequence ID" value="ASJ74534.1"/>
    <property type="molecule type" value="Genomic_DNA"/>
</dbReference>
<sequence length="436" mass="46773">MNIWNRLQRYESENGAAPIAIIGAGYVAGGVVSMLAQTPGVRPAIIINRTVEKAVQAFIDVGYSESDIVVSDDASVLANAIDSGKPAVTQHYAVIKDLPVRALVEATGAMDYGTEAILYTLEQGIHVVSYNAEVDALLGWLFHDKARLHNVVYTIADGDQPGAIFRLKQQVEAMGFEVDTLLNCKRYMDTSQTPSSGAGFASRDATSNIMTTAFGDGTKMQVEQAVVANATGIEPSILGMHGIKSTQENILRDCAAKLPKGKQVDYTLGGDFGAGVAVIAHHPNGVSHKKALSLYKMGNGPDYFFFRPFHLVHLELPATMAQVLLDNEPLVSVDQPHVAEVIAMAKKDLSSGEKLDCIGGYTAYGLIESTRRSSEYLPVGLVEFATVTAGIAANAPISLDNVKLDHSRAVVKEWMQMRSSWSKAANIQMKAASGTE</sequence>
<dbReference type="InterPro" id="IPR048423">
    <property type="entry name" value="DRL_cat"/>
</dbReference>
<evidence type="ECO:0000313" key="3">
    <source>
        <dbReference type="Proteomes" id="UP000250079"/>
    </source>
</evidence>
<proteinExistence type="predicted"/>
<name>A0A2Z2P3X6_9GAMM</name>
<evidence type="ECO:0000259" key="1">
    <source>
        <dbReference type="Pfam" id="PF21135"/>
    </source>
</evidence>
<dbReference type="CDD" id="cd11616">
    <property type="entry name" value="SAF_DH_OX_like"/>
    <property type="match status" value="1"/>
</dbReference>
<dbReference type="PANTHER" id="PTHR37850">
    <property type="entry name" value="STRU PROTEIN"/>
    <property type="match status" value="1"/>
</dbReference>
<dbReference type="Proteomes" id="UP000250079">
    <property type="component" value="Chromosome"/>
</dbReference>
<dbReference type="KEGG" id="gai:IMCC3135_22320"/>
<gene>
    <name evidence="2" type="ORF">IMCC3135_22320</name>
</gene>
<dbReference type="InterPro" id="IPR036291">
    <property type="entry name" value="NAD(P)-bd_dom_sf"/>
</dbReference>
<dbReference type="Gene3D" id="3.40.50.720">
    <property type="entry name" value="NAD(P)-binding Rossmann-like Domain"/>
    <property type="match status" value="1"/>
</dbReference>
<organism evidence="2 3">
    <name type="scientific">Granulosicoccus antarcticus IMCC3135</name>
    <dbReference type="NCBI Taxonomy" id="1192854"/>
    <lineage>
        <taxon>Bacteria</taxon>
        <taxon>Pseudomonadati</taxon>
        <taxon>Pseudomonadota</taxon>
        <taxon>Gammaproteobacteria</taxon>
        <taxon>Chromatiales</taxon>
        <taxon>Granulosicoccaceae</taxon>
        <taxon>Granulosicoccus</taxon>
    </lineage>
</organism>
<dbReference type="RefSeq" id="WP_088919556.1">
    <property type="nucleotide sequence ID" value="NZ_CP018632.1"/>
</dbReference>
<dbReference type="Pfam" id="PF21135">
    <property type="entry name" value="DRL_cat"/>
    <property type="match status" value="1"/>
</dbReference>
<keyword evidence="3" id="KW-1185">Reference proteome</keyword>
<feature type="domain" description="Oxidoreductase DRL-like catalytic" evidence="1">
    <location>
        <begin position="158"/>
        <end position="316"/>
    </location>
</feature>
<protein>
    <recommendedName>
        <fullName evidence="1">Oxidoreductase DRL-like catalytic domain-containing protein</fullName>
    </recommendedName>
</protein>
<evidence type="ECO:0000313" key="2">
    <source>
        <dbReference type="EMBL" id="ASJ74534.1"/>
    </source>
</evidence>
<dbReference type="PANTHER" id="PTHR37850:SF1">
    <property type="entry name" value="SAF DOMAIN PROTEIN"/>
    <property type="match status" value="1"/>
</dbReference>
<reference evidence="2 3" key="1">
    <citation type="submission" date="2016-12" db="EMBL/GenBank/DDBJ databases">
        <authorList>
            <person name="Song W.-J."/>
            <person name="Kurnit D.M."/>
        </authorList>
    </citation>
    <scope>NUCLEOTIDE SEQUENCE [LARGE SCALE GENOMIC DNA]</scope>
    <source>
        <strain evidence="2 3">IMCC3135</strain>
    </source>
</reference>
<dbReference type="AlphaFoldDB" id="A0A2Z2P3X6"/>
<dbReference type="OrthoDB" id="9777844at2"/>
<dbReference type="SUPFAM" id="SSF51735">
    <property type="entry name" value="NAD(P)-binding Rossmann-fold domains"/>
    <property type="match status" value="1"/>
</dbReference>